<organism evidence="6 7">
    <name type="scientific">Leuconostoc mesenteroides</name>
    <dbReference type="NCBI Taxonomy" id="1245"/>
    <lineage>
        <taxon>Bacteria</taxon>
        <taxon>Bacillati</taxon>
        <taxon>Bacillota</taxon>
        <taxon>Bacilli</taxon>
        <taxon>Lactobacillales</taxon>
        <taxon>Lactobacillaceae</taxon>
        <taxon>Leuconostoc</taxon>
    </lineage>
</organism>
<dbReference type="EMBL" id="WIPA01000010">
    <property type="protein sequence ID" value="MQR27108.1"/>
    <property type="molecule type" value="Genomic_DNA"/>
</dbReference>
<dbReference type="InterPro" id="IPR020846">
    <property type="entry name" value="MFS_dom"/>
</dbReference>
<accession>A0A222YBU7</accession>
<evidence type="ECO:0000256" key="3">
    <source>
        <dbReference type="ARBA" id="ARBA00022692"/>
    </source>
</evidence>
<evidence type="ECO:0000313" key="6">
    <source>
        <dbReference type="EMBL" id="MQR27108.1"/>
    </source>
</evidence>
<dbReference type="InterPro" id="IPR036259">
    <property type="entry name" value="MFS_trans_sf"/>
</dbReference>
<dbReference type="InterPro" id="IPR011701">
    <property type="entry name" value="MFS"/>
</dbReference>
<dbReference type="GeneID" id="29576557"/>
<comment type="caution">
    <text evidence="6">The sequence shown here is derived from an EMBL/GenBank/DDBJ whole genome shotgun (WGS) entry which is preliminary data.</text>
</comment>
<dbReference type="Proteomes" id="UP000469952">
    <property type="component" value="Unassembled WGS sequence"/>
</dbReference>
<keyword evidence="3" id="KW-0812">Transmembrane</keyword>
<dbReference type="RefSeq" id="WP_011679673.1">
    <property type="nucleotide sequence ID" value="NZ_AP017936.1"/>
</dbReference>
<comment type="subcellular location">
    <subcellularLocation>
        <location evidence="1">Cell membrane</location>
        <topology evidence="1">Multi-pass membrane protein</topology>
    </subcellularLocation>
</comment>
<protein>
    <submittedName>
        <fullName evidence="6">MFS transporter</fullName>
    </submittedName>
</protein>
<dbReference type="OMA" id="PTWIGVC"/>
<sequence length="388" mass="42633">MDKKRHLLFIIGTAWMIDALDVALLSFIMPLIKNEWDVGSTELGLAAAVTSIGMIVGSIVCGKLADKYGRKNIIIGTLLIFSLGNLALIFAPNILWFMVIRFITGIGLGGELPVAATIIADNYTGTKRSQMLLLADSFWAYGWILASLISFLIIPRFGWRAAVALAALFAFYALALRKHLPNEPINKKSHEGTFKELLSSKHRSRLIVLSIMWFIVMLTYYGIFLWLPTVLTMRGFSIVNSLGYTLIMSIAQLPGYYLAAYLMNKMSRKKILAIYLLGTLISSFVFGFGTNIALILVAGAFMSFFDLGAWGTLISLTPAQFPEKIRGTAMGTAQAVGRVGATVGPFLVGWLFDFKLGISVIFSVFAVLLIIAIVVLLIGVKDNLEDEY</sequence>
<dbReference type="STRING" id="1245.ARA02_04410"/>
<evidence type="ECO:0000313" key="7">
    <source>
        <dbReference type="Proteomes" id="UP000469952"/>
    </source>
</evidence>
<keyword evidence="4" id="KW-1133">Transmembrane helix</keyword>
<dbReference type="PROSITE" id="PS50850">
    <property type="entry name" value="MFS"/>
    <property type="match status" value="1"/>
</dbReference>
<keyword evidence="2" id="KW-0813">Transport</keyword>
<dbReference type="Pfam" id="PF07690">
    <property type="entry name" value="MFS_1"/>
    <property type="match status" value="1"/>
</dbReference>
<name>A0A222YBU7_LEUME</name>
<evidence type="ECO:0000256" key="1">
    <source>
        <dbReference type="ARBA" id="ARBA00004651"/>
    </source>
</evidence>
<proteinExistence type="predicted"/>
<evidence type="ECO:0000256" key="5">
    <source>
        <dbReference type="ARBA" id="ARBA00023136"/>
    </source>
</evidence>
<evidence type="ECO:0000256" key="4">
    <source>
        <dbReference type="ARBA" id="ARBA00022989"/>
    </source>
</evidence>
<evidence type="ECO:0000256" key="2">
    <source>
        <dbReference type="ARBA" id="ARBA00022448"/>
    </source>
</evidence>
<dbReference type="CDD" id="cd17316">
    <property type="entry name" value="MFS_SV2_like"/>
    <property type="match status" value="1"/>
</dbReference>
<dbReference type="PANTHER" id="PTHR23508:SF10">
    <property type="entry name" value="CARBOXYLIC ACID TRANSPORTER PROTEIN HOMOLOG"/>
    <property type="match status" value="1"/>
</dbReference>
<dbReference type="Gene3D" id="1.20.1250.20">
    <property type="entry name" value="MFS general substrate transporter like domains"/>
    <property type="match status" value="2"/>
</dbReference>
<keyword evidence="5" id="KW-0472">Membrane</keyword>
<dbReference type="OrthoDB" id="9787026at2"/>
<dbReference type="GO" id="GO:0046943">
    <property type="term" value="F:carboxylic acid transmembrane transporter activity"/>
    <property type="evidence" value="ECO:0007669"/>
    <property type="project" value="TreeGrafter"/>
</dbReference>
<dbReference type="SUPFAM" id="SSF103473">
    <property type="entry name" value="MFS general substrate transporter"/>
    <property type="match status" value="1"/>
</dbReference>
<dbReference type="PANTHER" id="PTHR23508">
    <property type="entry name" value="CARBOXYLIC ACID TRANSPORTER PROTEIN HOMOLOG"/>
    <property type="match status" value="1"/>
</dbReference>
<gene>
    <name evidence="6" type="ORF">GFV13_07495</name>
</gene>
<dbReference type="AlphaFoldDB" id="A0A222YBU7"/>
<reference evidence="6 7" key="1">
    <citation type="submission" date="2019-10" db="EMBL/GenBank/DDBJ databases">
        <title>WGS of Leuconostoc mesenteroides.</title>
        <authorList>
            <person name="Melo Bolivar J."/>
            <person name="Marino-Ramirez L."/>
            <person name="Villamil Diaz L.M."/>
        </authorList>
    </citation>
    <scope>NUCLEOTIDE SEQUENCE [LARGE SCALE GENOMIC DNA]</scope>
    <source>
        <strain evidence="6 7">M11</strain>
    </source>
</reference>
<dbReference type="GO" id="GO:0005886">
    <property type="term" value="C:plasma membrane"/>
    <property type="evidence" value="ECO:0007669"/>
    <property type="project" value="UniProtKB-SubCell"/>
</dbReference>